<feature type="non-terminal residue" evidence="4">
    <location>
        <position position="1"/>
    </location>
</feature>
<evidence type="ECO:0008006" key="6">
    <source>
        <dbReference type="Google" id="ProtNLM"/>
    </source>
</evidence>
<dbReference type="InterPro" id="IPR043128">
    <property type="entry name" value="Rev_trsase/Diguanyl_cyclase"/>
</dbReference>
<feature type="compositionally biased region" description="Basic and acidic residues" evidence="1">
    <location>
        <begin position="13"/>
        <end position="34"/>
    </location>
</feature>
<feature type="domain" description="Reverse transcriptase/retrotransposon-derived protein RNase H-like" evidence="3">
    <location>
        <begin position="441"/>
        <end position="488"/>
    </location>
</feature>
<proteinExistence type="predicted"/>
<accession>A0A814HLG8</accession>
<dbReference type="InterPro" id="IPR043502">
    <property type="entry name" value="DNA/RNA_pol_sf"/>
</dbReference>
<name>A0A814HLG8_9BILA</name>
<evidence type="ECO:0000259" key="2">
    <source>
        <dbReference type="Pfam" id="PF00078"/>
    </source>
</evidence>
<dbReference type="PANTHER" id="PTHR37984:SF11">
    <property type="entry name" value="INTEGRASE CATALYTIC DOMAIN-CONTAINING PROTEIN"/>
    <property type="match status" value="1"/>
</dbReference>
<dbReference type="Gene3D" id="3.10.10.10">
    <property type="entry name" value="HIV Type 1 Reverse Transcriptase, subunit A, domain 1"/>
    <property type="match status" value="2"/>
</dbReference>
<feature type="domain" description="Reverse transcriptase" evidence="2">
    <location>
        <begin position="247"/>
        <end position="365"/>
    </location>
</feature>
<dbReference type="CDD" id="cd00303">
    <property type="entry name" value="retropepsin_like"/>
    <property type="match status" value="1"/>
</dbReference>
<gene>
    <name evidence="4" type="ORF">OXX778_LOCUS16975</name>
</gene>
<dbReference type="FunFam" id="3.10.10.10:FF:000003">
    <property type="entry name" value="Retrovirus-related Pol polyprotein from transposon 297-like Protein"/>
    <property type="match status" value="1"/>
</dbReference>
<protein>
    <recommendedName>
        <fullName evidence="6">Reverse transcriptase domain-containing protein</fullName>
    </recommendedName>
</protein>
<evidence type="ECO:0000256" key="1">
    <source>
        <dbReference type="SAM" id="MobiDB-lite"/>
    </source>
</evidence>
<feature type="region of interest" description="Disordered" evidence="1">
    <location>
        <begin position="1"/>
        <end position="34"/>
    </location>
</feature>
<evidence type="ECO:0000313" key="5">
    <source>
        <dbReference type="Proteomes" id="UP000663879"/>
    </source>
</evidence>
<sequence length="551" mass="63193">MAKRSETASNRTEINRVHDQPRTADKSSLESKNKDKLNHFARCCKNKKRGYGSKRVYKVGENRDSDMDTSTSTLGRIGFTIDTGAEVNIMDEKTFNSLKFKPKLYKSDTTLYGYGQTNCIKTIGNYMSSVELGIMKRINTINFSKNGSGKTDGDFSRYKEKYPSLFTGSIGLLKCCEAKLHIDDSIRPVQQKLRPVPFHLRSLVEAEIQEMIVQDIIEPVQGPTPWVSPIVPVPNPDKPNEIRIYLVSKLMSKFDLNSGYNQILLNEKSRFLTAFCTHLGIFQCKRLNFGIKMASEIFQKIIEQVLSGLDGALNFSDDIIVFGSSKEEHDRRLNAVLDRLERSGLTVNESKCEFSIQDLKFFGLRFSKDGFSIDSKKFDSLVQAKAFSSASEVVSLFGLLNYCTRFRPYFASTVKILRDLTKKNLKWKWEKEHEEALRKLKETEVSDDASPVGIAAVMAQHDPNKPHEKRVVMFVSRCLSQTEQKYSQAVELIFGNCRSKPKARIERWRLRLLPYKFKVRHKPGLYNIADYMSRNPVESPDYRIERITEQY</sequence>
<dbReference type="InterPro" id="IPR041577">
    <property type="entry name" value="RT_RNaseH_2"/>
</dbReference>
<dbReference type="InterPro" id="IPR000477">
    <property type="entry name" value="RT_dom"/>
</dbReference>
<dbReference type="PANTHER" id="PTHR37984">
    <property type="entry name" value="PROTEIN CBG26694"/>
    <property type="match status" value="1"/>
</dbReference>
<evidence type="ECO:0000259" key="3">
    <source>
        <dbReference type="Pfam" id="PF17919"/>
    </source>
</evidence>
<dbReference type="Pfam" id="PF00078">
    <property type="entry name" value="RVT_1"/>
    <property type="match status" value="1"/>
</dbReference>
<dbReference type="Pfam" id="PF17919">
    <property type="entry name" value="RT_RNaseH_2"/>
    <property type="match status" value="1"/>
</dbReference>
<comment type="caution">
    <text evidence="4">The sequence shown here is derived from an EMBL/GenBank/DDBJ whole genome shotgun (WGS) entry which is preliminary data.</text>
</comment>
<dbReference type="Gene3D" id="3.30.70.270">
    <property type="match status" value="2"/>
</dbReference>
<dbReference type="CDD" id="cd01647">
    <property type="entry name" value="RT_LTR"/>
    <property type="match status" value="1"/>
</dbReference>
<dbReference type="EMBL" id="CAJNOC010004191">
    <property type="protein sequence ID" value="CAF1012738.1"/>
    <property type="molecule type" value="Genomic_DNA"/>
</dbReference>
<dbReference type="OrthoDB" id="10058156at2759"/>
<evidence type="ECO:0000313" key="4">
    <source>
        <dbReference type="EMBL" id="CAF1012738.1"/>
    </source>
</evidence>
<organism evidence="4 5">
    <name type="scientific">Brachionus calyciflorus</name>
    <dbReference type="NCBI Taxonomy" id="104777"/>
    <lineage>
        <taxon>Eukaryota</taxon>
        <taxon>Metazoa</taxon>
        <taxon>Spiralia</taxon>
        <taxon>Gnathifera</taxon>
        <taxon>Rotifera</taxon>
        <taxon>Eurotatoria</taxon>
        <taxon>Monogononta</taxon>
        <taxon>Pseudotrocha</taxon>
        <taxon>Ploima</taxon>
        <taxon>Brachionidae</taxon>
        <taxon>Brachionus</taxon>
    </lineage>
</organism>
<dbReference type="SUPFAM" id="SSF56672">
    <property type="entry name" value="DNA/RNA polymerases"/>
    <property type="match status" value="1"/>
</dbReference>
<keyword evidence="5" id="KW-1185">Reference proteome</keyword>
<dbReference type="AlphaFoldDB" id="A0A814HLG8"/>
<dbReference type="Proteomes" id="UP000663879">
    <property type="component" value="Unassembled WGS sequence"/>
</dbReference>
<dbReference type="FunFam" id="3.30.70.270:FF:000003">
    <property type="entry name" value="Transposon Ty3-G Gag-Pol polyprotein"/>
    <property type="match status" value="1"/>
</dbReference>
<dbReference type="InterPro" id="IPR050951">
    <property type="entry name" value="Retrovirus_Pol_polyprotein"/>
</dbReference>
<reference evidence="4" key="1">
    <citation type="submission" date="2021-02" db="EMBL/GenBank/DDBJ databases">
        <authorList>
            <person name="Nowell W R."/>
        </authorList>
    </citation>
    <scope>NUCLEOTIDE SEQUENCE</scope>
    <source>
        <strain evidence="4">Ploen Becks lab</strain>
    </source>
</reference>